<feature type="domain" description="DJ-1/PfpI" evidence="1">
    <location>
        <begin position="61"/>
        <end position="201"/>
    </location>
</feature>
<dbReference type="Proteomes" id="UP001218218">
    <property type="component" value="Unassembled WGS sequence"/>
</dbReference>
<reference evidence="2" key="1">
    <citation type="submission" date="2023-03" db="EMBL/GenBank/DDBJ databases">
        <title>Massive genome expansion in bonnet fungi (Mycena s.s.) driven by repeated elements and novel gene families across ecological guilds.</title>
        <authorList>
            <consortium name="Lawrence Berkeley National Laboratory"/>
            <person name="Harder C.B."/>
            <person name="Miyauchi S."/>
            <person name="Viragh M."/>
            <person name="Kuo A."/>
            <person name="Thoen E."/>
            <person name="Andreopoulos B."/>
            <person name="Lu D."/>
            <person name="Skrede I."/>
            <person name="Drula E."/>
            <person name="Henrissat B."/>
            <person name="Morin E."/>
            <person name="Kohler A."/>
            <person name="Barry K."/>
            <person name="LaButti K."/>
            <person name="Morin E."/>
            <person name="Salamov A."/>
            <person name="Lipzen A."/>
            <person name="Mereny Z."/>
            <person name="Hegedus B."/>
            <person name="Baldrian P."/>
            <person name="Stursova M."/>
            <person name="Weitz H."/>
            <person name="Taylor A."/>
            <person name="Grigoriev I.V."/>
            <person name="Nagy L.G."/>
            <person name="Martin F."/>
            <person name="Kauserud H."/>
        </authorList>
    </citation>
    <scope>NUCLEOTIDE SEQUENCE</scope>
    <source>
        <strain evidence="2">CBHHK002</strain>
    </source>
</reference>
<dbReference type="PANTHER" id="PTHR43130">
    <property type="entry name" value="ARAC-FAMILY TRANSCRIPTIONAL REGULATOR"/>
    <property type="match status" value="1"/>
</dbReference>
<comment type="caution">
    <text evidence="2">The sequence shown here is derived from an EMBL/GenBank/DDBJ whole genome shotgun (WGS) entry which is preliminary data.</text>
</comment>
<dbReference type="AlphaFoldDB" id="A0AAD7A3F6"/>
<gene>
    <name evidence="2" type="ORF">DFH08DRAFT_997980</name>
</gene>
<organism evidence="2 3">
    <name type="scientific">Mycena albidolilacea</name>
    <dbReference type="NCBI Taxonomy" id="1033008"/>
    <lineage>
        <taxon>Eukaryota</taxon>
        <taxon>Fungi</taxon>
        <taxon>Dikarya</taxon>
        <taxon>Basidiomycota</taxon>
        <taxon>Agaricomycotina</taxon>
        <taxon>Agaricomycetes</taxon>
        <taxon>Agaricomycetidae</taxon>
        <taxon>Agaricales</taxon>
        <taxon>Marasmiineae</taxon>
        <taxon>Mycenaceae</taxon>
        <taxon>Mycena</taxon>
    </lineage>
</organism>
<evidence type="ECO:0000313" key="2">
    <source>
        <dbReference type="EMBL" id="KAJ7348808.1"/>
    </source>
</evidence>
<keyword evidence="2" id="KW-0315">Glutamine amidotransferase</keyword>
<dbReference type="EMBL" id="JARIHO010000016">
    <property type="protein sequence ID" value="KAJ7348808.1"/>
    <property type="molecule type" value="Genomic_DNA"/>
</dbReference>
<protein>
    <submittedName>
        <fullName evidence="2">Class I glutamine amidotransferase-like protein</fullName>
    </submittedName>
</protein>
<dbReference type="SUPFAM" id="SSF52317">
    <property type="entry name" value="Class I glutamine amidotransferase-like"/>
    <property type="match status" value="1"/>
</dbReference>
<dbReference type="InterPro" id="IPR052158">
    <property type="entry name" value="INH-QAR"/>
</dbReference>
<dbReference type="PANTHER" id="PTHR43130:SF15">
    <property type="entry name" value="THIJ_PFPI FAMILY PROTEIN (AFU_ORTHOLOGUE AFUA_5G14240)"/>
    <property type="match status" value="1"/>
</dbReference>
<name>A0AAD7A3F6_9AGAR</name>
<dbReference type="InterPro" id="IPR002818">
    <property type="entry name" value="DJ-1/PfpI"/>
</dbReference>
<keyword evidence="3" id="KW-1185">Reference proteome</keyword>
<evidence type="ECO:0000313" key="3">
    <source>
        <dbReference type="Proteomes" id="UP001218218"/>
    </source>
</evidence>
<accession>A0AAD7A3F6</accession>
<dbReference type="Gene3D" id="3.40.50.880">
    <property type="match status" value="1"/>
</dbReference>
<evidence type="ECO:0000259" key="1">
    <source>
        <dbReference type="Pfam" id="PF01965"/>
    </source>
</evidence>
<sequence>MPAPETLTVAVCLCNGVTLSDFIPNIEILAGLNGADLNPFFAKGLGEVPFRLRFTYLAPTLAPVVSMCGDSAPTVNPTTTYAAALASGEQYDIIWVPAGPIPDFESGAKHELPEGLIPFISTQAPKAKYTLSVCGGAVYLAFAGLLSGKRATTNKAFYRAIVAATPKDIQWVPKARWVVDGNVWTSSGVTAGSDMALAFVEHLAGPRAARFLRGAIEVREVTEEDDPFAEFHGLV</sequence>
<dbReference type="InterPro" id="IPR029062">
    <property type="entry name" value="Class_I_gatase-like"/>
</dbReference>
<proteinExistence type="predicted"/>
<dbReference type="Pfam" id="PF01965">
    <property type="entry name" value="DJ-1_PfpI"/>
    <property type="match status" value="1"/>
</dbReference>